<accession>A0ABS5KE07</accession>
<dbReference type="SUPFAM" id="SSF53067">
    <property type="entry name" value="Actin-like ATPase domain"/>
    <property type="match status" value="1"/>
</dbReference>
<evidence type="ECO:0000256" key="1">
    <source>
        <dbReference type="ARBA" id="ARBA00006479"/>
    </source>
</evidence>
<dbReference type="RefSeq" id="WP_212230367.1">
    <property type="nucleotide sequence ID" value="NZ_JAGUCN010000024.1"/>
</dbReference>
<dbReference type="PANTHER" id="PTHR18964:SF149">
    <property type="entry name" value="BIFUNCTIONAL UDP-N-ACETYLGLUCOSAMINE 2-EPIMERASE_N-ACETYLMANNOSAMINE KINASE"/>
    <property type="match status" value="1"/>
</dbReference>
<dbReference type="PANTHER" id="PTHR18964">
    <property type="entry name" value="ROK (REPRESSOR, ORF, KINASE) FAMILY"/>
    <property type="match status" value="1"/>
</dbReference>
<protein>
    <submittedName>
        <fullName evidence="2">ROK family protein</fullName>
    </submittedName>
</protein>
<dbReference type="EMBL" id="JAGUCN010000024">
    <property type="protein sequence ID" value="MBS2213284.1"/>
    <property type="molecule type" value="Genomic_DNA"/>
</dbReference>
<keyword evidence="3" id="KW-1185">Reference proteome</keyword>
<dbReference type="Proteomes" id="UP000721861">
    <property type="component" value="Unassembled WGS sequence"/>
</dbReference>
<dbReference type="InterPro" id="IPR000600">
    <property type="entry name" value="ROK"/>
</dbReference>
<evidence type="ECO:0000313" key="3">
    <source>
        <dbReference type="Proteomes" id="UP000721861"/>
    </source>
</evidence>
<dbReference type="Gene3D" id="3.30.420.40">
    <property type="match status" value="2"/>
</dbReference>
<dbReference type="Pfam" id="PF00480">
    <property type="entry name" value="ROK"/>
    <property type="match status" value="1"/>
</dbReference>
<comment type="similarity">
    <text evidence="1">Belongs to the ROK (NagC/XylR) family.</text>
</comment>
<proteinExistence type="inferred from homology"/>
<comment type="caution">
    <text evidence="2">The sequence shown here is derived from an EMBL/GenBank/DDBJ whole genome shotgun (WGS) entry which is preliminary data.</text>
</comment>
<gene>
    <name evidence="2" type="ORF">KEM09_17855</name>
</gene>
<evidence type="ECO:0000313" key="2">
    <source>
        <dbReference type="EMBL" id="MBS2213284.1"/>
    </source>
</evidence>
<sequence length="312" mass="34281">MQTKRYAIGVDVGGSHISCKVFDINENILLNQKERHLTIDNMGSKEAILDTFEALIKPALEQLEGTELAGVGLAMPGPFDYVKGIGLFSGENAKYVNLNNVDLKEALSQRLNIRPDSIRFVNDATAFAIGEFFSGNLKGSHNSLAITLGTGFGSAFLQNGIPVINDERVPEGGCLWYLPFENGIADDYFSTRGLVERYEAHSNKRVSGVKNIAELYNDDLAAERVFTDFGKQLAAFLSPWLESFQVDRLLIGGNISKAFSLFNEKLNDELTAQGLKVDVVQSQLLEDAAFIGAGALLNDEFYSSISEQLKYM</sequence>
<organism evidence="2 3">
    <name type="scientific">Carboxylicivirga mesophila</name>
    <dbReference type="NCBI Taxonomy" id="1166478"/>
    <lineage>
        <taxon>Bacteria</taxon>
        <taxon>Pseudomonadati</taxon>
        <taxon>Bacteroidota</taxon>
        <taxon>Bacteroidia</taxon>
        <taxon>Marinilabiliales</taxon>
        <taxon>Marinilabiliaceae</taxon>
        <taxon>Carboxylicivirga</taxon>
    </lineage>
</organism>
<dbReference type="InterPro" id="IPR043129">
    <property type="entry name" value="ATPase_NBD"/>
</dbReference>
<name>A0ABS5KE07_9BACT</name>
<reference evidence="2 3" key="1">
    <citation type="journal article" date="2014" name="Int. J. Syst. Evol. Microbiol.">
        <title>Carboxylicivirga gen. nov. in the family Marinilabiliaceae with two novel species, Carboxylicivirga mesophila sp. nov. and Carboxylicivirga taeanensis sp. nov., and reclassification of Cytophaga fermentans as Saccharicrinis fermentans gen. nov., comb. nov.</title>
        <authorList>
            <person name="Yang S.H."/>
            <person name="Seo H.S."/>
            <person name="Woo J.H."/>
            <person name="Oh H.M."/>
            <person name="Jang H."/>
            <person name="Lee J.H."/>
            <person name="Kim S.J."/>
            <person name="Kwon K.K."/>
        </authorList>
    </citation>
    <scope>NUCLEOTIDE SEQUENCE [LARGE SCALE GENOMIC DNA]</scope>
    <source>
        <strain evidence="2 3">JCM 18290</strain>
    </source>
</reference>